<evidence type="ECO:0000256" key="5">
    <source>
        <dbReference type="SAM" id="MobiDB-lite"/>
    </source>
</evidence>
<dbReference type="Gene3D" id="3.30.710.10">
    <property type="entry name" value="Potassium Channel Kv1.1, Chain A"/>
    <property type="match status" value="1"/>
</dbReference>
<evidence type="ECO:0000313" key="8">
    <source>
        <dbReference type="EMBL" id="KPP77446.1"/>
    </source>
</evidence>
<reference evidence="8 9" key="1">
    <citation type="submission" date="2015-08" db="EMBL/GenBank/DDBJ databases">
        <title>The genome of the Asian arowana (Scleropages formosus).</title>
        <authorList>
            <person name="Tan M.H."/>
            <person name="Gan H.M."/>
            <person name="Croft L.J."/>
            <person name="Austin C.M."/>
        </authorList>
    </citation>
    <scope>NUCLEOTIDE SEQUENCE [LARGE SCALE GENOMIC DNA]</scope>
    <source>
        <strain evidence="8">Aro1</strain>
    </source>
</reference>
<comment type="caution">
    <text evidence="8">The sequence shown here is derived from an EMBL/GenBank/DDBJ whole genome shotgun (WGS) entry which is preliminary data.</text>
</comment>
<dbReference type="InterPro" id="IPR046347">
    <property type="entry name" value="bZIP_sf"/>
</dbReference>
<dbReference type="SMART" id="SM00225">
    <property type="entry name" value="BTB"/>
    <property type="match status" value="1"/>
</dbReference>
<name>A0A0P7USQ5_SCLFO</name>
<dbReference type="GO" id="GO:0000981">
    <property type="term" value="F:DNA-binding transcription factor activity, RNA polymerase II-specific"/>
    <property type="evidence" value="ECO:0007669"/>
    <property type="project" value="TreeGrafter"/>
</dbReference>
<dbReference type="PROSITE" id="PS50097">
    <property type="entry name" value="BTB"/>
    <property type="match status" value="1"/>
</dbReference>
<feature type="compositionally biased region" description="Polar residues" evidence="5">
    <location>
        <begin position="246"/>
        <end position="263"/>
    </location>
</feature>
<dbReference type="Pfam" id="PF00651">
    <property type="entry name" value="BTB"/>
    <property type="match status" value="1"/>
</dbReference>
<evidence type="ECO:0000256" key="4">
    <source>
        <dbReference type="SAM" id="Coils"/>
    </source>
</evidence>
<evidence type="ECO:0000313" key="9">
    <source>
        <dbReference type="Proteomes" id="UP000034805"/>
    </source>
</evidence>
<keyword evidence="3" id="KW-0804">Transcription</keyword>
<protein>
    <submittedName>
        <fullName evidence="8">Transcription regulator protein BACH1-like</fullName>
    </submittedName>
</protein>
<feature type="region of interest" description="Disordered" evidence="5">
    <location>
        <begin position="593"/>
        <end position="622"/>
    </location>
</feature>
<dbReference type="InterPro" id="IPR000210">
    <property type="entry name" value="BTB/POZ_dom"/>
</dbReference>
<feature type="region of interest" description="Disordered" evidence="5">
    <location>
        <begin position="243"/>
        <end position="263"/>
    </location>
</feature>
<feature type="compositionally biased region" description="Polar residues" evidence="5">
    <location>
        <begin position="604"/>
        <end position="622"/>
    </location>
</feature>
<dbReference type="PROSITE" id="PS50217">
    <property type="entry name" value="BZIP"/>
    <property type="match status" value="1"/>
</dbReference>
<feature type="domain" description="BZIP" evidence="7">
    <location>
        <begin position="433"/>
        <end position="491"/>
    </location>
</feature>
<feature type="coiled-coil region" evidence="4">
    <location>
        <begin position="453"/>
        <end position="483"/>
    </location>
</feature>
<dbReference type="InterPro" id="IPR004826">
    <property type="entry name" value="bZIP_Maf"/>
</dbReference>
<keyword evidence="1" id="KW-0805">Transcription regulation</keyword>
<dbReference type="SUPFAM" id="SSF47454">
    <property type="entry name" value="A DNA-binding domain in eukaryotic transcription factors"/>
    <property type="match status" value="1"/>
</dbReference>
<dbReference type="SUPFAM" id="SSF54695">
    <property type="entry name" value="POZ domain"/>
    <property type="match status" value="1"/>
</dbReference>
<dbReference type="PROSITE" id="PS00036">
    <property type="entry name" value="BZIP_BASIC"/>
    <property type="match status" value="1"/>
</dbReference>
<evidence type="ECO:0000256" key="1">
    <source>
        <dbReference type="ARBA" id="ARBA00023015"/>
    </source>
</evidence>
<dbReference type="SUPFAM" id="SSF57959">
    <property type="entry name" value="Leucine zipper domain"/>
    <property type="match status" value="1"/>
</dbReference>
<dbReference type="AlphaFoldDB" id="A0A0P7USQ5"/>
<dbReference type="STRING" id="113540.ENSSFOP00015009974"/>
<dbReference type="PANTHER" id="PTHR46105:SF23">
    <property type="entry name" value="TRANSCRIPTION REGULATOR PROTEIN BACH1"/>
    <property type="match status" value="1"/>
</dbReference>
<dbReference type="Pfam" id="PF03131">
    <property type="entry name" value="bZIP_Maf"/>
    <property type="match status" value="1"/>
</dbReference>
<evidence type="ECO:0000259" key="6">
    <source>
        <dbReference type="PROSITE" id="PS50097"/>
    </source>
</evidence>
<dbReference type="InterPro" id="IPR004827">
    <property type="entry name" value="bZIP"/>
</dbReference>
<dbReference type="FunFam" id="3.30.710.10:FF:000033">
    <property type="entry name" value="transcription regulator protein BACH2 isoform X1"/>
    <property type="match status" value="1"/>
</dbReference>
<proteinExistence type="predicted"/>
<gene>
    <name evidence="8" type="ORF">Z043_103129</name>
</gene>
<evidence type="ECO:0000259" key="7">
    <source>
        <dbReference type="PROSITE" id="PS50217"/>
    </source>
</evidence>
<dbReference type="PANTHER" id="PTHR46105">
    <property type="entry name" value="AGAP004733-PA"/>
    <property type="match status" value="1"/>
</dbReference>
<dbReference type="EMBL" id="JARO02000773">
    <property type="protein sequence ID" value="KPP77446.1"/>
    <property type="molecule type" value="Genomic_DNA"/>
</dbReference>
<dbReference type="InterPro" id="IPR008917">
    <property type="entry name" value="TF_DNA-bd_sf"/>
</dbReference>
<dbReference type="InterPro" id="IPR050457">
    <property type="entry name" value="ZnFinger_BTB_dom_contain"/>
</dbReference>
<dbReference type="GO" id="GO:0000978">
    <property type="term" value="F:RNA polymerase II cis-regulatory region sequence-specific DNA binding"/>
    <property type="evidence" value="ECO:0007669"/>
    <property type="project" value="TreeGrafter"/>
</dbReference>
<keyword evidence="4" id="KW-0175">Coiled coil</keyword>
<evidence type="ECO:0000256" key="2">
    <source>
        <dbReference type="ARBA" id="ARBA00023125"/>
    </source>
</evidence>
<dbReference type="InterPro" id="IPR011333">
    <property type="entry name" value="SKP1/BTB/POZ_sf"/>
</dbReference>
<sequence>MSFESSRTSMFTFQSSVHSSHVLQCLDEQRQKDILCDLTVVVENRSFRAHRSVLASCSDYFHARVTNHVGHGLVISLPSEVTVAGFDPLLQFAYTAKLLFTKENILEIRNCAIFLGFRNLDKACFEFLIPKFFDSSKSTPTVHRKSRWKSKCCMEKSSVSKSSINLDDGEDNDNEEEERKNNQSLDGLQKHKGDKASCQEAKAQADILRSCSLVCQEKSKQTDYSIPCVDNCKTPIKEQICPGLSSKGSVSPATPRASSDSTDQAGSHCCSSKSNLAQVTCEKVVMVSSCLPCVPSLPGNPNSLGFMESQRLACNQPVEAEDVQRKGCPVGPFEGCRFMPLPRLESDYQPLCYGFPYSLTKRDWEGEGRRSTVEREVAEHLARGFWQDLSFQTERSAANKLEQIAALNRNDFQQLLKQHPLTQEQLDFVHDVRRRSKNRIAAQRCRKRKLDCIHNLECEIDKLRTEKEKLLQEQNLLNKLKLKTRQSLSDLCQWMCSEAKLQPDQLQMLAKYSSPDCPLSALVTQRPSHSSSPSLHDRAQENIYPSSACSTADTPLTVPMTDSRGYHLTGETHKVPCATLPLRPSEATALRRLADRPPKERDNPSANSRVVVDASSTCTIDQ</sequence>
<dbReference type="SMART" id="SM00338">
    <property type="entry name" value="BRLZ"/>
    <property type="match status" value="1"/>
</dbReference>
<accession>A0A0P7USQ5</accession>
<feature type="domain" description="BTB" evidence="6">
    <location>
        <begin position="36"/>
        <end position="102"/>
    </location>
</feature>
<organism evidence="8 9">
    <name type="scientific">Scleropages formosus</name>
    <name type="common">Asian bonytongue</name>
    <name type="synonym">Osteoglossum formosum</name>
    <dbReference type="NCBI Taxonomy" id="113540"/>
    <lineage>
        <taxon>Eukaryota</taxon>
        <taxon>Metazoa</taxon>
        <taxon>Chordata</taxon>
        <taxon>Craniata</taxon>
        <taxon>Vertebrata</taxon>
        <taxon>Euteleostomi</taxon>
        <taxon>Actinopterygii</taxon>
        <taxon>Neopterygii</taxon>
        <taxon>Teleostei</taxon>
        <taxon>Osteoglossocephala</taxon>
        <taxon>Osteoglossomorpha</taxon>
        <taxon>Osteoglossiformes</taxon>
        <taxon>Osteoglossidae</taxon>
        <taxon>Scleropages</taxon>
    </lineage>
</organism>
<feature type="region of interest" description="Disordered" evidence="5">
    <location>
        <begin position="159"/>
        <end position="191"/>
    </location>
</feature>
<dbReference type="Gene3D" id="1.10.880.10">
    <property type="entry name" value="Transcription factor, Skn-1-like, DNA-binding domain"/>
    <property type="match status" value="1"/>
</dbReference>
<feature type="compositionally biased region" description="Acidic residues" evidence="5">
    <location>
        <begin position="167"/>
        <end position="176"/>
    </location>
</feature>
<evidence type="ECO:0000256" key="3">
    <source>
        <dbReference type="ARBA" id="ARBA00023163"/>
    </source>
</evidence>
<keyword evidence="2" id="KW-0238">DNA-binding</keyword>
<dbReference type="Proteomes" id="UP000034805">
    <property type="component" value="Unassembled WGS sequence"/>
</dbReference>
<feature type="compositionally biased region" description="Basic and acidic residues" evidence="5">
    <location>
        <begin position="593"/>
        <end position="603"/>
    </location>
</feature>